<gene>
    <name evidence="2" type="ORF">HOP40_26180</name>
</gene>
<dbReference type="InterPro" id="IPR036653">
    <property type="entry name" value="CinA-like_C"/>
</dbReference>
<feature type="domain" description="CinA C-terminal" evidence="1">
    <location>
        <begin position="23"/>
        <end position="166"/>
    </location>
</feature>
<sequence>MGTRPPGYAPPVTESPEDLRAAAADAVSRRCRDDGRTVAVAESLTGGMVSQSLSVAQGSAQWFRGALVAYSSEVKHEVLGVPEGPVVSAQAAVAMARGVRSLLGADVAVAVTGAGGPDPQDGREPGTVFLAAVDGAGVVVQEHRFSGGPTEVCAATAQAALSLLEDRVCTPEPADATSAS</sequence>
<protein>
    <submittedName>
        <fullName evidence="2">CinA family protein</fullName>
    </submittedName>
</protein>
<dbReference type="Proteomes" id="UP000505377">
    <property type="component" value="Chromosome"/>
</dbReference>
<reference evidence="2 3" key="1">
    <citation type="submission" date="2020-05" db="EMBL/GenBank/DDBJ databases">
        <authorList>
            <person name="Mo P."/>
        </authorList>
    </citation>
    <scope>NUCLEOTIDE SEQUENCE [LARGE SCALE GENOMIC DNA]</scope>
    <source>
        <strain evidence="2 3">Gen01</strain>
    </source>
</reference>
<dbReference type="KEGG" id="pbro:HOP40_26180"/>
<dbReference type="InterPro" id="IPR008136">
    <property type="entry name" value="CinA_C"/>
</dbReference>
<name>A0A6M6JUJ6_9PSEU</name>
<evidence type="ECO:0000313" key="2">
    <source>
        <dbReference type="EMBL" id="QJY50933.1"/>
    </source>
</evidence>
<dbReference type="NCBIfam" id="TIGR00199">
    <property type="entry name" value="PncC_domain"/>
    <property type="match status" value="1"/>
</dbReference>
<dbReference type="Gene3D" id="3.90.950.20">
    <property type="entry name" value="CinA-like"/>
    <property type="match status" value="1"/>
</dbReference>
<proteinExistence type="predicted"/>
<evidence type="ECO:0000259" key="1">
    <source>
        <dbReference type="Pfam" id="PF02464"/>
    </source>
</evidence>
<dbReference type="AlphaFoldDB" id="A0A6M6JUJ6"/>
<accession>A0A6M6JUJ6</accession>
<dbReference type="Pfam" id="PF02464">
    <property type="entry name" value="CinA"/>
    <property type="match status" value="1"/>
</dbReference>
<keyword evidence="3" id="KW-1185">Reference proteome</keyword>
<dbReference type="SUPFAM" id="SSF142433">
    <property type="entry name" value="CinA-like"/>
    <property type="match status" value="1"/>
</dbReference>
<evidence type="ECO:0000313" key="3">
    <source>
        <dbReference type="Proteomes" id="UP000505377"/>
    </source>
</evidence>
<organism evidence="2 3">
    <name type="scientific">Pseudonocardia broussonetiae</name>
    <dbReference type="NCBI Taxonomy" id="2736640"/>
    <lineage>
        <taxon>Bacteria</taxon>
        <taxon>Bacillati</taxon>
        <taxon>Actinomycetota</taxon>
        <taxon>Actinomycetes</taxon>
        <taxon>Pseudonocardiales</taxon>
        <taxon>Pseudonocardiaceae</taxon>
        <taxon>Pseudonocardia</taxon>
    </lineage>
</organism>
<dbReference type="EMBL" id="CP053564">
    <property type="protein sequence ID" value="QJY50933.1"/>
    <property type="molecule type" value="Genomic_DNA"/>
</dbReference>